<sequence>MDKPLVEIFNTINSYYMYDCIICEIIEINKSSYNYLFNVLRNGHKFDEQKLPNELYMLSKAATSDSIVGLMPLELSTAKFAKTVHN</sequence>
<evidence type="ECO:0000313" key="2">
    <source>
        <dbReference type="Proteomes" id="UP000198828"/>
    </source>
</evidence>
<keyword evidence="2" id="KW-1185">Reference proteome</keyword>
<name>A0A1H2SM55_9FIRM</name>
<evidence type="ECO:0000313" key="1">
    <source>
        <dbReference type="EMBL" id="SDW32706.1"/>
    </source>
</evidence>
<dbReference type="AlphaFoldDB" id="A0A1H2SM55"/>
<dbReference type="Proteomes" id="UP000198828">
    <property type="component" value="Unassembled WGS sequence"/>
</dbReference>
<protein>
    <submittedName>
        <fullName evidence="1">Uncharacterized protein</fullName>
    </submittedName>
</protein>
<accession>A0A1H2SM55</accession>
<organism evidence="1 2">
    <name type="scientific">Tepidimicrobium xylanilyticum</name>
    <dbReference type="NCBI Taxonomy" id="1123352"/>
    <lineage>
        <taxon>Bacteria</taxon>
        <taxon>Bacillati</taxon>
        <taxon>Bacillota</taxon>
        <taxon>Tissierellia</taxon>
        <taxon>Tissierellales</taxon>
        <taxon>Tepidimicrobiaceae</taxon>
        <taxon>Tepidimicrobium</taxon>
    </lineage>
</organism>
<dbReference type="EMBL" id="FNNG01000002">
    <property type="protein sequence ID" value="SDW32706.1"/>
    <property type="molecule type" value="Genomic_DNA"/>
</dbReference>
<dbReference type="RefSeq" id="WP_093750527.1">
    <property type="nucleotide sequence ID" value="NZ_BSYN01000002.1"/>
</dbReference>
<reference evidence="1 2" key="1">
    <citation type="submission" date="2016-10" db="EMBL/GenBank/DDBJ databases">
        <authorList>
            <person name="de Groot N.N."/>
        </authorList>
    </citation>
    <scope>NUCLEOTIDE SEQUENCE [LARGE SCALE GENOMIC DNA]</scope>
    <source>
        <strain evidence="1 2">DSM 23310</strain>
    </source>
</reference>
<proteinExistence type="predicted"/>
<gene>
    <name evidence="1" type="ORF">SAMN05660923_00489</name>
</gene>
<dbReference type="OrthoDB" id="9808591at2"/>